<dbReference type="AlphaFoldDB" id="A0A511QI01"/>
<gene>
    <name evidence="1" type="ORF">VSA01S_30350</name>
</gene>
<name>A0A511QI01_9VIBR</name>
<evidence type="ECO:0000313" key="1">
    <source>
        <dbReference type="EMBL" id="GEM76923.1"/>
    </source>
</evidence>
<keyword evidence="2" id="KW-1185">Reference proteome</keyword>
<sequence>MSFRPDFYCSITNMVLVSAPALTGSVKALPRIQGRIVFVKCYFLLIESKYYEI</sequence>
<protein>
    <submittedName>
        <fullName evidence="1">Uncharacterized protein</fullName>
    </submittedName>
</protein>
<proteinExistence type="predicted"/>
<dbReference type="EMBL" id="BJXJ01000035">
    <property type="protein sequence ID" value="GEM76923.1"/>
    <property type="molecule type" value="Genomic_DNA"/>
</dbReference>
<dbReference type="Proteomes" id="UP000321922">
    <property type="component" value="Unassembled WGS sequence"/>
</dbReference>
<evidence type="ECO:0000313" key="2">
    <source>
        <dbReference type="Proteomes" id="UP000321922"/>
    </source>
</evidence>
<accession>A0A511QI01</accession>
<comment type="caution">
    <text evidence="1">The sequence shown here is derived from an EMBL/GenBank/DDBJ whole genome shotgun (WGS) entry which is preliminary data.</text>
</comment>
<reference evidence="1 2" key="1">
    <citation type="submission" date="2019-07" db="EMBL/GenBank/DDBJ databases">
        <title>Whole genome shotgun sequence of Vibrio sagamiensis NBRC 104589.</title>
        <authorList>
            <person name="Hosoyama A."/>
            <person name="Uohara A."/>
            <person name="Ohji S."/>
            <person name="Ichikawa N."/>
        </authorList>
    </citation>
    <scope>NUCLEOTIDE SEQUENCE [LARGE SCALE GENOMIC DNA]</scope>
    <source>
        <strain evidence="1 2">NBRC 104589</strain>
    </source>
</reference>
<organism evidence="1 2">
    <name type="scientific">Vibrio sagamiensis NBRC 104589</name>
    <dbReference type="NCBI Taxonomy" id="1219064"/>
    <lineage>
        <taxon>Bacteria</taxon>
        <taxon>Pseudomonadati</taxon>
        <taxon>Pseudomonadota</taxon>
        <taxon>Gammaproteobacteria</taxon>
        <taxon>Vibrionales</taxon>
        <taxon>Vibrionaceae</taxon>
        <taxon>Vibrio</taxon>
    </lineage>
</organism>